<evidence type="ECO:0000256" key="3">
    <source>
        <dbReference type="ARBA" id="ARBA00022729"/>
    </source>
</evidence>
<keyword evidence="3" id="KW-0732">Signal</keyword>
<feature type="non-terminal residue" evidence="5">
    <location>
        <position position="306"/>
    </location>
</feature>
<gene>
    <name evidence="5" type="ORF">D9Q81_05905</name>
</gene>
<keyword evidence="2" id="KW-0964">Secreted</keyword>
<comment type="caution">
    <text evidence="5">The sequence shown here is derived from an EMBL/GenBank/DDBJ whole genome shotgun (WGS) entry which is preliminary data.</text>
</comment>
<name>A0A429G3Z1_9CREN</name>
<dbReference type="Pfam" id="PF24517">
    <property type="entry name" value="CBM96"/>
    <property type="match status" value="1"/>
</dbReference>
<protein>
    <submittedName>
        <fullName evidence="5">DNRLRE domain-containing protein</fullName>
    </submittedName>
</protein>
<evidence type="ECO:0000256" key="2">
    <source>
        <dbReference type="ARBA" id="ARBA00022525"/>
    </source>
</evidence>
<proteinExistence type="predicted"/>
<evidence type="ECO:0000256" key="1">
    <source>
        <dbReference type="ARBA" id="ARBA00004613"/>
    </source>
</evidence>
<evidence type="ECO:0000259" key="4">
    <source>
        <dbReference type="Pfam" id="PF24517"/>
    </source>
</evidence>
<dbReference type="GO" id="GO:0005576">
    <property type="term" value="C:extracellular region"/>
    <property type="evidence" value="ECO:0007669"/>
    <property type="project" value="UniProtKB-SubCell"/>
</dbReference>
<dbReference type="NCBIfam" id="NF033679">
    <property type="entry name" value="DNRLRE_dom"/>
    <property type="match status" value="1"/>
</dbReference>
<comment type="subcellular location">
    <subcellularLocation>
        <location evidence="1">Secreted</location>
    </subcellularLocation>
</comment>
<evidence type="ECO:0000313" key="5">
    <source>
        <dbReference type="EMBL" id="RSN68543.1"/>
    </source>
</evidence>
<organism evidence="5 6">
    <name type="scientific">Candidatus Korarchaeum cryptofilum</name>
    <dbReference type="NCBI Taxonomy" id="498846"/>
    <lineage>
        <taxon>Archaea</taxon>
        <taxon>Thermoproteota</taxon>
        <taxon>Candidatus Korarchaeia</taxon>
        <taxon>Candidatus Korarchaeales</taxon>
        <taxon>Candidatus Korarchaeaceae</taxon>
        <taxon>Candidatus Korarchaeum</taxon>
    </lineage>
</organism>
<dbReference type="RefSeq" id="WP_125741942.1">
    <property type="nucleotide sequence ID" value="NZ_RCOR01000028.1"/>
</dbReference>
<reference evidence="5 6" key="1">
    <citation type="submission" date="2018-10" db="EMBL/GenBank/DDBJ databases">
        <title>Co-occurring genomic capacity for anaerobic methane metabolism and dissimilatory sulfite reduction discovered in the Korarchaeota.</title>
        <authorList>
            <person name="Mckay L.J."/>
            <person name="Dlakic M."/>
            <person name="Fields M.W."/>
            <person name="Delmont T.O."/>
            <person name="Eren A.M."/>
            <person name="Jay Z.J."/>
            <person name="Klingelsmith K.B."/>
            <person name="Rusch D.B."/>
            <person name="Inskeep W.P."/>
        </authorList>
    </citation>
    <scope>NUCLEOTIDE SEQUENCE [LARGE SCALE GENOMIC DNA]</scope>
    <source>
        <strain evidence="5 6">WS</strain>
    </source>
</reference>
<evidence type="ECO:0000313" key="6">
    <source>
        <dbReference type="Proteomes" id="UP000278149"/>
    </source>
</evidence>
<dbReference type="InterPro" id="IPR055372">
    <property type="entry name" value="CBM96"/>
</dbReference>
<dbReference type="Proteomes" id="UP000278149">
    <property type="component" value="Unassembled WGS sequence"/>
</dbReference>
<sequence>MKRALFLILLLLLTLLPYERGSAGLTLGAGGTLYIPMDSALSGVNITVNQSFSVTNFKVYTYADSYVNSGSTGTNYGSSTGMYFGNNSGTLYYAYMSFIYPVTNINGAIFRGTVTAGNRYGLSSYTDIGTFFVTRIWNENTITWSNKPTDTGSSLLTFRISYNPYDAYPKRLGIEFPSSSYSGILSMLANKTYYGIVLRPVSSYQWSYGVLATKERSAADARPYLQINGTINPLKWIYIANYNSTHLQVQFNGYYLKAKAIDSIWFRVTTPYGSSYVNASLSGTSYIAYLKIYPYFVVDQVTFKYG</sequence>
<dbReference type="EMBL" id="RCOR01000028">
    <property type="protein sequence ID" value="RSN68543.1"/>
    <property type="molecule type" value="Genomic_DNA"/>
</dbReference>
<accession>A0A429G3Z1</accession>
<feature type="domain" description="Carbohydrate-binding module family 96" evidence="4">
    <location>
        <begin position="58"/>
        <end position="161"/>
    </location>
</feature>
<dbReference type="AlphaFoldDB" id="A0A429G3Z1"/>